<reference evidence="2 3" key="1">
    <citation type="journal article" date="2023" name="Microbiol. Spectr.">
        <title>Symbiosis of Carpenter Bees with Uncharacterized Lactic Acid Bacteria Showing NAD Auxotrophy.</title>
        <authorList>
            <person name="Kawasaki S."/>
            <person name="Ozawa K."/>
            <person name="Mori T."/>
            <person name="Yamamoto A."/>
            <person name="Ito M."/>
            <person name="Ohkuma M."/>
            <person name="Sakamoto M."/>
            <person name="Matsutani M."/>
        </authorList>
    </citation>
    <scope>NUCLEOTIDE SEQUENCE [LARGE SCALE GENOMIC DNA]</scope>
    <source>
        <strain evidence="2 3">Kim32-2</strain>
    </source>
</reference>
<organism evidence="2 3">
    <name type="scientific">Lactobacillus xylocopicola</name>
    <dbReference type="NCBI Taxonomy" id="2976676"/>
    <lineage>
        <taxon>Bacteria</taxon>
        <taxon>Bacillati</taxon>
        <taxon>Bacillota</taxon>
        <taxon>Bacilli</taxon>
        <taxon>Lactobacillales</taxon>
        <taxon>Lactobacillaceae</taxon>
        <taxon>Lactobacillus</taxon>
    </lineage>
</organism>
<dbReference type="RefSeq" id="WP_317637445.1">
    <property type="nucleotide sequence ID" value="NZ_AP026803.1"/>
</dbReference>
<keyword evidence="3" id="KW-1185">Reference proteome</keyword>
<dbReference type="Proteomes" id="UP001321741">
    <property type="component" value="Chromosome"/>
</dbReference>
<evidence type="ECO:0000313" key="3">
    <source>
        <dbReference type="Proteomes" id="UP001321741"/>
    </source>
</evidence>
<sequence length="187" mass="21317">MTSPIISEQFTTLVNTIIKNGTYPSNRELSLKEKAELVAQLKQLDLSSDDLTSALLITSALYQDKAAKETKVMNANFSWVFEIVQHELVSATRLHTLLLDLAREEHFSPQGINRINRYFTETSDFGNNDNFVTMSATDVIDSLRRAGTFRINPVNYEEHQPSRTPSARRTGADRKRYSDKVIKLKDY</sequence>
<feature type="region of interest" description="Disordered" evidence="1">
    <location>
        <begin position="155"/>
        <end position="178"/>
    </location>
</feature>
<protein>
    <submittedName>
        <fullName evidence="2">Uncharacterized protein</fullName>
    </submittedName>
</protein>
<proteinExistence type="predicted"/>
<name>A0ABN6SLR4_9LACO</name>
<dbReference type="EMBL" id="AP026803">
    <property type="protein sequence ID" value="BDR61225.1"/>
    <property type="molecule type" value="Genomic_DNA"/>
</dbReference>
<gene>
    <name evidence="2" type="ORF">KIM322_14860</name>
</gene>
<evidence type="ECO:0000256" key="1">
    <source>
        <dbReference type="SAM" id="MobiDB-lite"/>
    </source>
</evidence>
<evidence type="ECO:0000313" key="2">
    <source>
        <dbReference type="EMBL" id="BDR61225.1"/>
    </source>
</evidence>
<accession>A0ABN6SLR4</accession>